<keyword evidence="4 6" id="KW-1133">Transmembrane helix</keyword>
<dbReference type="NCBIfam" id="TIGR03144">
    <property type="entry name" value="cytochr_II_ccsB"/>
    <property type="match status" value="1"/>
</dbReference>
<dbReference type="PANTHER" id="PTHR30071">
    <property type="entry name" value="HEME EXPORTER PROTEIN C"/>
    <property type="match status" value="1"/>
</dbReference>
<gene>
    <name evidence="8" type="primary">ccsB</name>
    <name evidence="8" type="ORF">MRX98_02650</name>
</gene>
<dbReference type="Proteomes" id="UP001165427">
    <property type="component" value="Unassembled WGS sequence"/>
</dbReference>
<keyword evidence="3" id="KW-0201">Cytochrome c-type biogenesis</keyword>
<sequence length="273" mass="30183">MQTAFVAALLIYMLSAAAYCAYLFLQRNPLQQAGNLLLVTGFTAHTLAIGWAFAATGHFPAGNLHETLSVTAWSIAGAYLLLGLKFHLKILGAYVAPLTVFILLAAFQFPRTPTQPENLLQGVWLTTHIVTIFLGYAAFILAAGTGVLYLLQERNIKAKTRGFFFKRLPSLDMLDTTGYACIVFGFTMLTIGLITGMVYAKAVWGRFWAWDPKEAWSAVVWIFYAVLLHERLAVGWRGRRTAIMAIAGVGVLLFAFLGVNFLLKGHHGQFTQW</sequence>
<feature type="transmembrane region" description="Helical" evidence="6">
    <location>
        <begin position="67"/>
        <end position="84"/>
    </location>
</feature>
<evidence type="ECO:0000256" key="6">
    <source>
        <dbReference type="SAM" id="Phobius"/>
    </source>
</evidence>
<evidence type="ECO:0000256" key="5">
    <source>
        <dbReference type="ARBA" id="ARBA00023136"/>
    </source>
</evidence>
<proteinExistence type="predicted"/>
<evidence type="ECO:0000256" key="4">
    <source>
        <dbReference type="ARBA" id="ARBA00022989"/>
    </source>
</evidence>
<dbReference type="Pfam" id="PF01578">
    <property type="entry name" value="Cytochrom_C_asm"/>
    <property type="match status" value="1"/>
</dbReference>
<dbReference type="GO" id="GO:0017004">
    <property type="term" value="P:cytochrome complex assembly"/>
    <property type="evidence" value="ECO:0007669"/>
    <property type="project" value="UniProtKB-KW"/>
</dbReference>
<evidence type="ECO:0000313" key="8">
    <source>
        <dbReference type="EMBL" id="MCJ8499460.1"/>
    </source>
</evidence>
<dbReference type="AlphaFoldDB" id="A0AA41R255"/>
<dbReference type="PANTHER" id="PTHR30071:SF1">
    <property type="entry name" value="CYTOCHROME B_B6 PROTEIN-RELATED"/>
    <property type="match status" value="1"/>
</dbReference>
<feature type="transmembrane region" description="Helical" evidence="6">
    <location>
        <begin position="241"/>
        <end position="263"/>
    </location>
</feature>
<organism evidence="8 9">
    <name type="scientific">Desulfatitalea alkaliphila</name>
    <dbReference type="NCBI Taxonomy" id="2929485"/>
    <lineage>
        <taxon>Bacteria</taxon>
        <taxon>Pseudomonadati</taxon>
        <taxon>Thermodesulfobacteriota</taxon>
        <taxon>Desulfobacteria</taxon>
        <taxon>Desulfobacterales</taxon>
        <taxon>Desulfosarcinaceae</taxon>
        <taxon>Desulfatitalea</taxon>
    </lineage>
</organism>
<dbReference type="EMBL" id="JALJRB010000002">
    <property type="protein sequence ID" value="MCJ8499460.1"/>
    <property type="molecule type" value="Genomic_DNA"/>
</dbReference>
<feature type="transmembrane region" description="Helical" evidence="6">
    <location>
        <begin position="91"/>
        <end position="109"/>
    </location>
</feature>
<evidence type="ECO:0000256" key="1">
    <source>
        <dbReference type="ARBA" id="ARBA00004141"/>
    </source>
</evidence>
<dbReference type="InterPro" id="IPR017562">
    <property type="entry name" value="Cyt_c_biogenesis_CcsA"/>
</dbReference>
<feature type="transmembrane region" description="Helical" evidence="6">
    <location>
        <begin position="176"/>
        <end position="200"/>
    </location>
</feature>
<protein>
    <submittedName>
        <fullName evidence="8">C-type cytochrome biogenesis protein CcsB</fullName>
    </submittedName>
</protein>
<evidence type="ECO:0000259" key="7">
    <source>
        <dbReference type="Pfam" id="PF01578"/>
    </source>
</evidence>
<dbReference type="InterPro" id="IPR045062">
    <property type="entry name" value="Cyt_c_biogenesis_CcsA/CcmC"/>
</dbReference>
<comment type="caution">
    <text evidence="8">The sequence shown here is derived from an EMBL/GenBank/DDBJ whole genome shotgun (WGS) entry which is preliminary data.</text>
</comment>
<evidence type="ECO:0000313" key="9">
    <source>
        <dbReference type="Proteomes" id="UP001165427"/>
    </source>
</evidence>
<evidence type="ECO:0000256" key="2">
    <source>
        <dbReference type="ARBA" id="ARBA00022692"/>
    </source>
</evidence>
<keyword evidence="9" id="KW-1185">Reference proteome</keyword>
<dbReference type="GO" id="GO:0020037">
    <property type="term" value="F:heme binding"/>
    <property type="evidence" value="ECO:0007669"/>
    <property type="project" value="InterPro"/>
</dbReference>
<feature type="domain" description="Cytochrome c assembly protein" evidence="7">
    <location>
        <begin position="62"/>
        <end position="267"/>
    </location>
</feature>
<dbReference type="RefSeq" id="WP_246902791.1">
    <property type="nucleotide sequence ID" value="NZ_JALJRB010000002.1"/>
</dbReference>
<evidence type="ECO:0000256" key="3">
    <source>
        <dbReference type="ARBA" id="ARBA00022748"/>
    </source>
</evidence>
<comment type="subcellular location">
    <subcellularLocation>
        <location evidence="1">Membrane</location>
        <topology evidence="1">Multi-pass membrane protein</topology>
    </subcellularLocation>
</comment>
<feature type="transmembrane region" description="Helical" evidence="6">
    <location>
        <begin position="36"/>
        <end position="55"/>
    </location>
</feature>
<keyword evidence="2 6" id="KW-0812">Transmembrane</keyword>
<reference evidence="8" key="1">
    <citation type="submission" date="2022-04" db="EMBL/GenBank/DDBJ databases">
        <title>Desulfatitalea alkaliphila sp. nov., a novel anaerobic sulfate-reducing bacterium isolated from terrestrial mud volcano, Taman Peninsula, Russia.</title>
        <authorList>
            <person name="Khomyakova M.A."/>
            <person name="Merkel A.Y."/>
            <person name="Slobodkin A.I."/>
        </authorList>
    </citation>
    <scope>NUCLEOTIDE SEQUENCE</scope>
    <source>
        <strain evidence="8">M08but</strain>
    </source>
</reference>
<feature type="transmembrane region" description="Helical" evidence="6">
    <location>
        <begin position="129"/>
        <end position="151"/>
    </location>
</feature>
<dbReference type="GO" id="GO:0005886">
    <property type="term" value="C:plasma membrane"/>
    <property type="evidence" value="ECO:0007669"/>
    <property type="project" value="TreeGrafter"/>
</dbReference>
<feature type="transmembrane region" description="Helical" evidence="6">
    <location>
        <begin position="215"/>
        <end position="234"/>
    </location>
</feature>
<feature type="transmembrane region" description="Helical" evidence="6">
    <location>
        <begin position="6"/>
        <end position="24"/>
    </location>
</feature>
<keyword evidence="5 6" id="KW-0472">Membrane</keyword>
<dbReference type="InterPro" id="IPR002541">
    <property type="entry name" value="Cyt_c_assembly"/>
</dbReference>
<name>A0AA41R255_9BACT</name>
<accession>A0AA41R255</accession>